<name>A0A540R3U0_9CORY</name>
<evidence type="ECO:0000313" key="2">
    <source>
        <dbReference type="Proteomes" id="UP000318080"/>
    </source>
</evidence>
<proteinExistence type="predicted"/>
<comment type="caution">
    <text evidence="1">The sequence shown here is derived from an EMBL/GenBank/DDBJ whole genome shotgun (WGS) entry which is preliminary data.</text>
</comment>
<dbReference type="Pfam" id="PF19786">
    <property type="entry name" value="DUF6270"/>
    <property type="match status" value="1"/>
</dbReference>
<dbReference type="Proteomes" id="UP000318080">
    <property type="component" value="Unassembled WGS sequence"/>
</dbReference>
<reference evidence="1 2" key="1">
    <citation type="submission" date="2019-06" db="EMBL/GenBank/DDBJ databases">
        <title>Draft genome of C. phoceense Strain 272.</title>
        <authorList>
            <person name="Pacheco L.G.C."/>
            <person name="Barberis C.M."/>
            <person name="Almuzara M.N."/>
            <person name="Traglia G.M."/>
            <person name="Santos C.S."/>
            <person name="Rocha D.J.P.G."/>
            <person name="Aguiar E.R.G.R."/>
            <person name="Vay C.A."/>
        </authorList>
    </citation>
    <scope>NUCLEOTIDE SEQUENCE [LARGE SCALE GENOMIC DNA]</scope>
    <source>
        <strain evidence="1 2">272</strain>
    </source>
</reference>
<dbReference type="EMBL" id="VHIR01000037">
    <property type="protein sequence ID" value="TQE42402.1"/>
    <property type="molecule type" value="Genomic_DNA"/>
</dbReference>
<protein>
    <submittedName>
        <fullName evidence="1">Uncharacterized protein</fullName>
    </submittedName>
</protein>
<accession>A0A540R3U0</accession>
<organism evidence="1 2">
    <name type="scientific">Corynebacterium phoceense</name>
    <dbReference type="NCBI Taxonomy" id="1686286"/>
    <lineage>
        <taxon>Bacteria</taxon>
        <taxon>Bacillati</taxon>
        <taxon>Actinomycetota</taxon>
        <taxon>Actinomycetes</taxon>
        <taxon>Mycobacteriales</taxon>
        <taxon>Corynebacteriaceae</taxon>
        <taxon>Corynebacterium</taxon>
    </lineage>
</organism>
<dbReference type="InterPro" id="IPR046237">
    <property type="entry name" value="DUF6270"/>
</dbReference>
<gene>
    <name evidence="1" type="ORF">EJK80_12835</name>
</gene>
<dbReference type="AlphaFoldDB" id="A0A540R3U0"/>
<sequence length="329" mass="36961">MVHFEYIVDSGTRAIFAVKKENVASKPTGMNESDAGYYFAYLAGNTAPPGSTQAVQFELFPANTTMSSIPVFFRRWYSTGTIALTLPSAIFFDHAPFFILGSCVSRDAFSGKAQRLFSGYRARNSFATLHTAKLSGSPDVSANKSRFQQRMVLGDLLRENVSLAARSPGKYVLVDFIDERIGIGRFDDTLITLSPEFRACSLPLEVSAAFGEFSEEYFHSFARGWLHFAERMASAEKSIVVNKVFWCSRDNSGSDIPNSDYIEKNNDKLKRLYSIVSALTPQVTWIEYPSHLFVADTHHQWGLSPFHYVQSTYDHTRKRLSEITSSSTY</sequence>
<evidence type="ECO:0000313" key="1">
    <source>
        <dbReference type="EMBL" id="TQE42402.1"/>
    </source>
</evidence>
<dbReference type="RefSeq" id="WP_141629309.1">
    <property type="nucleotide sequence ID" value="NZ_VHIR01000037.1"/>
</dbReference>
<keyword evidence="2" id="KW-1185">Reference proteome</keyword>